<dbReference type="FunFam" id="3.20.20.300:FF:000004">
    <property type="entry name" value="probable beta-D-xylosidase 7"/>
    <property type="match status" value="1"/>
</dbReference>
<dbReference type="EMBL" id="PKMF04000030">
    <property type="protein sequence ID" value="KAK7857027.1"/>
    <property type="molecule type" value="Genomic_DNA"/>
</dbReference>
<gene>
    <name evidence="4" type="primary">BXL6_0</name>
    <name evidence="4" type="ORF">CFP56_019718</name>
</gene>
<protein>
    <submittedName>
        <fullName evidence="4">Beta-d-xylosidase 6</fullName>
    </submittedName>
</protein>
<evidence type="ECO:0000256" key="2">
    <source>
        <dbReference type="SAM" id="Phobius"/>
    </source>
</evidence>
<sequence length="653" mass="71896">MFQKWPCNWNAIIITLIFLKLLTIFNPKSLFPSTSTAPSSHPFKSNPSFSCAPPHHSYPFCNTSLPIKTRAQSLISLLTLHEKIQLLSNNASAIHRLGLSAYEWWSESLHGIATNGPGVSFSGPIRAATSFPQVLLTTASFNKSLWFSVGRAIGFEGRAMYNEGQSGLTFWAPNINIFRDPRWGRGQETAGEDPMVASAYAVEYVKGLQGEDLVGGDGGFMVSACCKHYTAYDLENWGDFHIFSFNAVVSKQDMEDTYQPPFQSCIEEGGATCLMCSYNRVNGVPSCADPDLLQIARRDWGFKGYITSDCDAVAVIYEDHKYAKAPEDAVADVIKAVYEKSLTEPGMDIDCGTYLSRYTQLALEQGQIQEEDINRALSSLFSVQLLLGLFNGDPKAVRISTEADAVVVVAGLDLSQEDEERDRTSLLLPGKQMDLISAVSSASERPIILILLGGGPIDVSFAKLLWIGYPGEAGGQAVAEIIFGEWTFAITWYPESFSSVPMNDMSLRPDPSRGYPGRTYRFYTGEVVYEFGYGLTYSNITYKFISVPDNITILNTTSKSGPTSCNLLKFEVQISVFNHGDMDASHVIIGAPRKTLIEFTRVHTESLNAVQVNIGIDPCKHFSIVNDDGVKILPLGNHLLMLERLEHSISIGL</sequence>
<name>A0AAW0LZD5_QUESU</name>
<dbReference type="InterPro" id="IPR044993">
    <property type="entry name" value="BXL"/>
</dbReference>
<keyword evidence="2" id="KW-0472">Membrane</keyword>
<dbReference type="Gene3D" id="3.20.20.300">
    <property type="entry name" value="Glycoside hydrolase, family 3, N-terminal domain"/>
    <property type="match status" value="1"/>
</dbReference>
<dbReference type="SUPFAM" id="SSF52279">
    <property type="entry name" value="Beta-D-glucan exohydrolase, C-terminal domain"/>
    <property type="match status" value="1"/>
</dbReference>
<dbReference type="PANTHER" id="PTHR42721:SF1">
    <property type="entry name" value="BETA-D-XYLOSIDASE 6-RELATED"/>
    <property type="match status" value="1"/>
</dbReference>
<dbReference type="GO" id="GO:0031222">
    <property type="term" value="P:arabinan catabolic process"/>
    <property type="evidence" value="ECO:0007669"/>
    <property type="project" value="TreeGrafter"/>
</dbReference>
<organism evidence="4">
    <name type="scientific">Quercus suber</name>
    <name type="common">Cork oak</name>
    <dbReference type="NCBI Taxonomy" id="58331"/>
    <lineage>
        <taxon>Eukaryota</taxon>
        <taxon>Viridiplantae</taxon>
        <taxon>Streptophyta</taxon>
        <taxon>Embryophyta</taxon>
        <taxon>Tracheophyta</taxon>
        <taxon>Spermatophyta</taxon>
        <taxon>Magnoliopsida</taxon>
        <taxon>eudicotyledons</taxon>
        <taxon>Gunneridae</taxon>
        <taxon>Pentapetalae</taxon>
        <taxon>rosids</taxon>
        <taxon>fabids</taxon>
        <taxon>Fagales</taxon>
        <taxon>Fagaceae</taxon>
        <taxon>Quercus</taxon>
    </lineage>
</organism>
<dbReference type="InterPro" id="IPR036962">
    <property type="entry name" value="Glyco_hydro_3_N_sf"/>
</dbReference>
<comment type="caution">
    <text evidence="4">The sequence shown here is derived from an EMBL/GenBank/DDBJ whole genome shotgun (WGS) entry which is preliminary data.</text>
</comment>
<accession>A0AAW0LZD5</accession>
<reference evidence="4" key="1">
    <citation type="submission" date="2017-12" db="EMBL/GenBank/DDBJ databases">
        <authorList>
            <person name="Barbosa P."/>
            <person name="Usie A."/>
            <person name="Ramos A.M."/>
        </authorList>
    </citation>
    <scope>NUCLEOTIDE SEQUENCE</scope>
    <source>
        <strain evidence="4">HL8</strain>
        <tissue evidence="4">Leaves</tissue>
    </source>
</reference>
<dbReference type="InterPro" id="IPR017853">
    <property type="entry name" value="GH"/>
</dbReference>
<reference evidence="4" key="2">
    <citation type="journal article" date="2018" name="Sci. Data">
        <title>The draft genome sequence of cork oak.</title>
        <authorList>
            <person name="Ramos A.M."/>
            <person name="Usie A."/>
            <person name="Barbosa P."/>
            <person name="Barros P.M."/>
            <person name="Capote T."/>
            <person name="Chaves I."/>
            <person name="Simoes F."/>
            <person name="Abreu I."/>
            <person name="Carrasquinho I."/>
            <person name="Faro C."/>
            <person name="Guimaraes J.B."/>
            <person name="Mendonca D."/>
            <person name="Nobrega F."/>
            <person name="Rodrigues L."/>
            <person name="Saibo N.J.M."/>
            <person name="Varela M.C."/>
            <person name="Egas C."/>
            <person name="Matos J."/>
            <person name="Miguel C.M."/>
            <person name="Oliveira M.M."/>
            <person name="Ricardo C.P."/>
            <person name="Goncalves S."/>
        </authorList>
    </citation>
    <scope>NUCLEOTIDE SEQUENCE [LARGE SCALE GENOMIC DNA]</scope>
    <source>
        <strain evidence="4">HL8</strain>
    </source>
</reference>
<proteinExistence type="predicted"/>
<feature type="domain" description="Glycoside hydrolase family 3 N-terminal" evidence="3">
    <location>
        <begin position="125"/>
        <end position="378"/>
    </location>
</feature>
<dbReference type="Pfam" id="PF00933">
    <property type="entry name" value="Glyco_hydro_3"/>
    <property type="match status" value="1"/>
</dbReference>
<dbReference type="GO" id="GO:0046556">
    <property type="term" value="F:alpha-L-arabinofuranosidase activity"/>
    <property type="evidence" value="ECO:0007669"/>
    <property type="project" value="TreeGrafter"/>
</dbReference>
<keyword evidence="2" id="KW-1133">Transmembrane helix</keyword>
<dbReference type="GO" id="GO:0045493">
    <property type="term" value="P:xylan catabolic process"/>
    <property type="evidence" value="ECO:0007669"/>
    <property type="project" value="InterPro"/>
</dbReference>
<evidence type="ECO:0000259" key="3">
    <source>
        <dbReference type="Pfam" id="PF00933"/>
    </source>
</evidence>
<reference evidence="4" key="3">
    <citation type="submission" date="2023-07" db="EMBL/GenBank/DDBJ databases">
        <title>An improved reference 1 genome and first organelle genomes of Quercus suber.</title>
        <authorList>
            <consortium name="Genosuber Consortium"/>
            <person name="Usie A."/>
            <person name="Serra O."/>
            <person name="Barros P."/>
        </authorList>
    </citation>
    <scope>NUCLEOTIDE SEQUENCE</scope>
    <source>
        <strain evidence="4">HL8</strain>
        <tissue evidence="4">Leaves</tissue>
    </source>
</reference>
<dbReference type="InterPro" id="IPR001764">
    <property type="entry name" value="Glyco_hydro_3_N"/>
</dbReference>
<dbReference type="PANTHER" id="PTHR42721">
    <property type="entry name" value="SUGAR HYDROLASE-RELATED"/>
    <property type="match status" value="1"/>
</dbReference>
<keyword evidence="1" id="KW-0378">Hydrolase</keyword>
<dbReference type="AlphaFoldDB" id="A0AAW0LZD5"/>
<dbReference type="PRINTS" id="PR00133">
    <property type="entry name" value="GLHYDRLASE3"/>
</dbReference>
<dbReference type="InterPro" id="IPR036881">
    <property type="entry name" value="Glyco_hydro_3_C_sf"/>
</dbReference>
<evidence type="ECO:0000313" key="4">
    <source>
        <dbReference type="EMBL" id="KAK7857027.1"/>
    </source>
</evidence>
<dbReference type="SUPFAM" id="SSF51445">
    <property type="entry name" value="(Trans)glycosidases"/>
    <property type="match status" value="1"/>
</dbReference>
<feature type="transmembrane region" description="Helical" evidence="2">
    <location>
        <begin position="7"/>
        <end position="25"/>
    </location>
</feature>
<dbReference type="GO" id="GO:0009044">
    <property type="term" value="F:xylan 1,4-beta-xylosidase activity"/>
    <property type="evidence" value="ECO:0007669"/>
    <property type="project" value="InterPro"/>
</dbReference>
<keyword evidence="2" id="KW-0812">Transmembrane</keyword>
<evidence type="ECO:0000256" key="1">
    <source>
        <dbReference type="ARBA" id="ARBA00022801"/>
    </source>
</evidence>